<protein>
    <submittedName>
        <fullName evidence="2">Uncharacterized protein</fullName>
    </submittedName>
</protein>
<reference evidence="2 3" key="1">
    <citation type="journal article" date="2012" name="Int. J. Syst. Evol. Microbiol.">
        <title>Flammeovirga pacifica sp. nov., isolated from deep-sea sediment.</title>
        <authorList>
            <person name="Xu H."/>
            <person name="Fu Y."/>
            <person name="Yang N."/>
            <person name="Ding Z."/>
            <person name="Lai Q."/>
            <person name="Zeng R."/>
        </authorList>
    </citation>
    <scope>NUCLEOTIDE SEQUENCE [LARGE SCALE GENOMIC DNA]</scope>
    <source>
        <strain evidence="3">DSM 24597 / LMG 26175 / WPAGA1</strain>
    </source>
</reference>
<comment type="caution">
    <text evidence="2">The sequence shown here is derived from an EMBL/GenBank/DDBJ whole genome shotgun (WGS) entry which is preliminary data.</text>
</comment>
<keyword evidence="1" id="KW-1133">Transmembrane helix</keyword>
<keyword evidence="1" id="KW-0812">Transmembrane</keyword>
<feature type="transmembrane region" description="Helical" evidence="1">
    <location>
        <begin position="128"/>
        <end position="146"/>
    </location>
</feature>
<name>A0A1S1Z475_FLAPC</name>
<dbReference type="OrthoDB" id="7868084at2"/>
<proteinExistence type="predicted"/>
<keyword evidence="3" id="KW-1185">Reference proteome</keyword>
<dbReference type="AlphaFoldDB" id="A0A1S1Z475"/>
<dbReference type="RefSeq" id="WP_044220244.1">
    <property type="nucleotide sequence ID" value="NZ_JRYR02000001.1"/>
</dbReference>
<evidence type="ECO:0000313" key="3">
    <source>
        <dbReference type="Proteomes" id="UP000179797"/>
    </source>
</evidence>
<sequence>MDIIKTSTDWAKAEVFSSSFFMLSGGLFLLASVAFWYLGKTEMAKAYVTPTIVVGVLLFIIGAGIFYANKTRVNSFVEDYNKDASAFVESEIVRVDKSLGEYNTAVFKVIPLIVIIACGLIIFMDSPIWRASCVTVVGMMFVIMLIDTNANQRLVMYKDKLLMVSGQNQ</sequence>
<feature type="transmembrane region" description="Helical" evidence="1">
    <location>
        <begin position="46"/>
        <end position="68"/>
    </location>
</feature>
<evidence type="ECO:0000313" key="2">
    <source>
        <dbReference type="EMBL" id="OHX68086.1"/>
    </source>
</evidence>
<feature type="transmembrane region" description="Helical" evidence="1">
    <location>
        <begin position="105"/>
        <end position="123"/>
    </location>
</feature>
<dbReference type="Proteomes" id="UP000179797">
    <property type="component" value="Unassembled WGS sequence"/>
</dbReference>
<dbReference type="STRING" id="915059.NH26_17910"/>
<evidence type="ECO:0000256" key="1">
    <source>
        <dbReference type="SAM" id="Phobius"/>
    </source>
</evidence>
<accession>A0A1S1Z475</accession>
<keyword evidence="1" id="KW-0472">Membrane</keyword>
<organism evidence="2 3">
    <name type="scientific">Flammeovirga pacifica</name>
    <dbReference type="NCBI Taxonomy" id="915059"/>
    <lineage>
        <taxon>Bacteria</taxon>
        <taxon>Pseudomonadati</taxon>
        <taxon>Bacteroidota</taxon>
        <taxon>Cytophagia</taxon>
        <taxon>Cytophagales</taxon>
        <taxon>Flammeovirgaceae</taxon>
        <taxon>Flammeovirga</taxon>
    </lineage>
</organism>
<feature type="transmembrane region" description="Helical" evidence="1">
    <location>
        <begin position="20"/>
        <end position="39"/>
    </location>
</feature>
<dbReference type="EMBL" id="JRYR02000001">
    <property type="protein sequence ID" value="OHX68086.1"/>
    <property type="molecule type" value="Genomic_DNA"/>
</dbReference>
<gene>
    <name evidence="2" type="ORF">NH26_17910</name>
</gene>